<evidence type="ECO:0000313" key="1">
    <source>
        <dbReference type="EMBL" id="TCS63347.1"/>
    </source>
</evidence>
<reference evidence="1 2" key="1">
    <citation type="submission" date="2019-03" db="EMBL/GenBank/DDBJ databases">
        <title>Genomic Encyclopedia of Type Strains, Phase IV (KMG-IV): sequencing the most valuable type-strain genomes for metagenomic binning, comparative biology and taxonomic classification.</title>
        <authorList>
            <person name="Goeker M."/>
        </authorList>
    </citation>
    <scope>NUCLEOTIDE SEQUENCE [LARGE SCALE GENOMIC DNA]</scope>
    <source>
        <strain evidence="1 2">DSM 103426</strain>
    </source>
</reference>
<organism evidence="1 2">
    <name type="scientific">Faecalimonas umbilicata</name>
    <dbReference type="NCBI Taxonomy" id="1912855"/>
    <lineage>
        <taxon>Bacteria</taxon>
        <taxon>Bacillati</taxon>
        <taxon>Bacillota</taxon>
        <taxon>Clostridia</taxon>
        <taxon>Lachnospirales</taxon>
        <taxon>Lachnospiraceae</taxon>
        <taxon>Faecalimonas</taxon>
    </lineage>
</organism>
<dbReference type="Proteomes" id="UP000294613">
    <property type="component" value="Unassembled WGS sequence"/>
</dbReference>
<proteinExistence type="predicted"/>
<comment type="caution">
    <text evidence="1">The sequence shown here is derived from an EMBL/GenBank/DDBJ whole genome shotgun (WGS) entry which is preliminary data.</text>
</comment>
<dbReference type="AlphaFoldDB" id="A0A4R3JCF8"/>
<evidence type="ECO:0000313" key="2">
    <source>
        <dbReference type="Proteomes" id="UP000294613"/>
    </source>
</evidence>
<gene>
    <name evidence="1" type="ORF">EDD74_12911</name>
</gene>
<dbReference type="EMBL" id="SLZV01000029">
    <property type="protein sequence ID" value="TCS63347.1"/>
    <property type="molecule type" value="Genomic_DNA"/>
</dbReference>
<name>A0A4R3JCF8_9FIRM</name>
<accession>A0A4R3JCF8</accession>
<sequence>MNFLERILNKIGQEWEIFMTECNLMSKPGIISKSEEITEKRKIYQSLKHLCETEPECCRILVHMDFILEGAYRFVQDQKRPQETVEHTLKNWMDSMKNGTCSM</sequence>
<protein>
    <submittedName>
        <fullName evidence="1">Uncharacterized protein</fullName>
    </submittedName>
</protein>